<keyword evidence="6" id="KW-0906">Nuclear pore complex</keyword>
<organism evidence="10 11">
    <name type="scientific">Rhizodiscina lignyota</name>
    <dbReference type="NCBI Taxonomy" id="1504668"/>
    <lineage>
        <taxon>Eukaryota</taxon>
        <taxon>Fungi</taxon>
        <taxon>Dikarya</taxon>
        <taxon>Ascomycota</taxon>
        <taxon>Pezizomycotina</taxon>
        <taxon>Dothideomycetes</taxon>
        <taxon>Pleosporomycetidae</taxon>
        <taxon>Aulographales</taxon>
        <taxon>Rhizodiscinaceae</taxon>
        <taxon>Rhizodiscina</taxon>
    </lineage>
</organism>
<dbReference type="PANTHER" id="PTHR13257:SF0">
    <property type="entry name" value="NUCLEAR PORE COMPLEX PROTEIN NUP88"/>
    <property type="match status" value="1"/>
</dbReference>
<feature type="coiled-coil region" evidence="8">
    <location>
        <begin position="743"/>
        <end position="777"/>
    </location>
</feature>
<keyword evidence="8" id="KW-0175">Coiled coil</keyword>
<feature type="region of interest" description="Disordered" evidence="9">
    <location>
        <begin position="719"/>
        <end position="738"/>
    </location>
</feature>
<comment type="caution">
    <text evidence="10">The sequence shown here is derived from an EMBL/GenBank/DDBJ whole genome shotgun (WGS) entry which is preliminary data.</text>
</comment>
<evidence type="ECO:0008006" key="12">
    <source>
        <dbReference type="Google" id="ProtNLM"/>
    </source>
</evidence>
<dbReference type="GO" id="GO:0000055">
    <property type="term" value="P:ribosomal large subunit export from nucleus"/>
    <property type="evidence" value="ECO:0007669"/>
    <property type="project" value="InterPro"/>
</dbReference>
<proteinExistence type="predicted"/>
<dbReference type="GO" id="GO:0005643">
    <property type="term" value="C:nuclear pore"/>
    <property type="evidence" value="ECO:0007669"/>
    <property type="project" value="UniProtKB-SubCell"/>
</dbReference>
<sequence length="891" mass="99265">MPRALSYTPSWLSRPSPGFDVFSGRSETKPANGNGIQGLTGPLKTIARRGTEVFVANGKEIRWTDLVLLKENDEGRREQFGDSFSSETPPQLDDDSSYVILRPQVSGQIIQLVMSPREDYLAILTPHTVHIAILPDSTDLTARGGDTMRPKTYQIGPTAHVSENKPVAAALWHPLGERGNCLVTVTEDGIVRLWEVYENDRSSFSEATLAFDLKKLANAASEEENLSRSISRYDQGKNFTPDSFEMEVASACFGGSGRYGEAPWASMTLWIAMKGGDVYALCPLLPSKWQPPSSMVPALSLALKAKVQEQESEGDSWSQEDHYTVDMQAKWIQDIESQDPLLSSTMTAFGNAAVYKRPSRPGPVPKLQGPFLIEPEVDTDFELTDIIVTGLKAEKQDKELADEFDEPDFQEEQQGAGSVVCLLSSSANVIVCLDLDGIEAEWLPQRSSSSSSRRFQLEECTQSLLLLDAISLISNSTVQVCTPAFTADINNNYSFFVTHDLGVSFVSLSSWLDRLVEEMTDGSDKPSDFRVNLLVAEDRYLLEHPISFSQTVESSPAANPAVAVVIEDSDIGYVLIASANNQPYACIFDTPNSLALADDLGDLAITHDELPASARELAEPRPYYQTNQAFYSDLQIPFFIDRGVPERHRRIPNEEIRLSEAASNIMSDAHNIALADTDLLLDAVSELFRWSERTIGQWREVVQKAAEVNMRIDHVIGNSAQDEDFEDRGRDGNEEMDEGGMTREVIERRLDVVRRRRDELLRRYEDVKRKMRGVSAKELSEKEKAWIDEVQSTARDVGEDLESEESGRNAAETKLTRRLEDAKKLAEELVAQGRDVAAQAASDLERSREIKVPDALRRQGVQRVMDLLERENALVERVGERVEELTVRTTG</sequence>
<dbReference type="Proteomes" id="UP000799772">
    <property type="component" value="Unassembled WGS sequence"/>
</dbReference>
<dbReference type="InterPro" id="IPR037700">
    <property type="entry name" value="NUP88/NUP82"/>
</dbReference>
<keyword evidence="11" id="KW-1185">Reference proteome</keyword>
<evidence type="ECO:0000256" key="7">
    <source>
        <dbReference type="ARBA" id="ARBA00023242"/>
    </source>
</evidence>
<evidence type="ECO:0000256" key="4">
    <source>
        <dbReference type="ARBA" id="ARBA00022927"/>
    </source>
</evidence>
<evidence type="ECO:0000313" key="11">
    <source>
        <dbReference type="Proteomes" id="UP000799772"/>
    </source>
</evidence>
<evidence type="ECO:0000256" key="8">
    <source>
        <dbReference type="SAM" id="Coils"/>
    </source>
</evidence>
<reference evidence="10" key="1">
    <citation type="journal article" date="2020" name="Stud. Mycol.">
        <title>101 Dothideomycetes genomes: a test case for predicting lifestyles and emergence of pathogens.</title>
        <authorList>
            <person name="Haridas S."/>
            <person name="Albert R."/>
            <person name="Binder M."/>
            <person name="Bloem J."/>
            <person name="Labutti K."/>
            <person name="Salamov A."/>
            <person name="Andreopoulos B."/>
            <person name="Baker S."/>
            <person name="Barry K."/>
            <person name="Bills G."/>
            <person name="Bluhm B."/>
            <person name="Cannon C."/>
            <person name="Castanera R."/>
            <person name="Culley D."/>
            <person name="Daum C."/>
            <person name="Ezra D."/>
            <person name="Gonzalez J."/>
            <person name="Henrissat B."/>
            <person name="Kuo A."/>
            <person name="Liang C."/>
            <person name="Lipzen A."/>
            <person name="Lutzoni F."/>
            <person name="Magnuson J."/>
            <person name="Mondo S."/>
            <person name="Nolan M."/>
            <person name="Ohm R."/>
            <person name="Pangilinan J."/>
            <person name="Park H.-J."/>
            <person name="Ramirez L."/>
            <person name="Alfaro M."/>
            <person name="Sun H."/>
            <person name="Tritt A."/>
            <person name="Yoshinaga Y."/>
            <person name="Zwiers L.-H."/>
            <person name="Turgeon B."/>
            <person name="Goodwin S."/>
            <person name="Spatafora J."/>
            <person name="Crous P."/>
            <person name="Grigoriev I."/>
        </authorList>
    </citation>
    <scope>NUCLEOTIDE SEQUENCE</scope>
    <source>
        <strain evidence="10">CBS 133067</strain>
    </source>
</reference>
<accession>A0A9P4MBC0</accession>
<keyword evidence="7" id="KW-0539">Nucleus</keyword>
<dbReference type="GO" id="GO:0006406">
    <property type="term" value="P:mRNA export from nucleus"/>
    <property type="evidence" value="ECO:0007669"/>
    <property type="project" value="TreeGrafter"/>
</dbReference>
<evidence type="ECO:0000256" key="9">
    <source>
        <dbReference type="SAM" id="MobiDB-lite"/>
    </source>
</evidence>
<comment type="subcellular location">
    <subcellularLocation>
        <location evidence="1">Nucleus</location>
        <location evidence="1">Nuclear pore complex</location>
    </subcellularLocation>
</comment>
<evidence type="ECO:0000256" key="1">
    <source>
        <dbReference type="ARBA" id="ARBA00004567"/>
    </source>
</evidence>
<dbReference type="EMBL" id="ML978121">
    <property type="protein sequence ID" value="KAF2104200.1"/>
    <property type="molecule type" value="Genomic_DNA"/>
</dbReference>
<keyword evidence="3" id="KW-0509">mRNA transport</keyword>
<gene>
    <name evidence="10" type="ORF">NA57DRAFT_30977</name>
</gene>
<name>A0A9P4MBC0_9PEZI</name>
<evidence type="ECO:0000256" key="5">
    <source>
        <dbReference type="ARBA" id="ARBA00023010"/>
    </source>
</evidence>
<evidence type="ECO:0000256" key="3">
    <source>
        <dbReference type="ARBA" id="ARBA00022816"/>
    </source>
</evidence>
<protein>
    <recommendedName>
        <fullName evidence="12">Nucleoporin NUP82</fullName>
    </recommendedName>
</protein>
<evidence type="ECO:0000256" key="6">
    <source>
        <dbReference type="ARBA" id="ARBA00023132"/>
    </source>
</evidence>
<keyword evidence="4" id="KW-0653">Protein transport</keyword>
<dbReference type="AlphaFoldDB" id="A0A9P4MBC0"/>
<dbReference type="GO" id="GO:0000056">
    <property type="term" value="P:ribosomal small subunit export from nucleus"/>
    <property type="evidence" value="ECO:0007669"/>
    <property type="project" value="InterPro"/>
</dbReference>
<evidence type="ECO:0000313" key="10">
    <source>
        <dbReference type="EMBL" id="KAF2104200.1"/>
    </source>
</evidence>
<dbReference type="GO" id="GO:0017056">
    <property type="term" value="F:structural constituent of nuclear pore"/>
    <property type="evidence" value="ECO:0007669"/>
    <property type="project" value="InterPro"/>
</dbReference>
<keyword evidence="2" id="KW-0813">Transport</keyword>
<evidence type="ECO:0000256" key="2">
    <source>
        <dbReference type="ARBA" id="ARBA00022448"/>
    </source>
</evidence>
<keyword evidence="5" id="KW-0811">Translocation</keyword>
<dbReference type="GO" id="GO:0006606">
    <property type="term" value="P:protein import into nucleus"/>
    <property type="evidence" value="ECO:0007669"/>
    <property type="project" value="TreeGrafter"/>
</dbReference>
<dbReference type="PANTHER" id="PTHR13257">
    <property type="entry name" value="NUCLEOPORIN NUP84-RELATED"/>
    <property type="match status" value="1"/>
</dbReference>
<dbReference type="OrthoDB" id="341482at2759"/>